<organism evidence="3 4">
    <name type="scientific">Ferrimonas sediminicola</name>
    <dbReference type="NCBI Taxonomy" id="2569538"/>
    <lineage>
        <taxon>Bacteria</taxon>
        <taxon>Pseudomonadati</taxon>
        <taxon>Pseudomonadota</taxon>
        <taxon>Gammaproteobacteria</taxon>
        <taxon>Alteromonadales</taxon>
        <taxon>Ferrimonadaceae</taxon>
        <taxon>Ferrimonas</taxon>
    </lineage>
</organism>
<dbReference type="OrthoDB" id="9787486at2"/>
<dbReference type="PANTHER" id="PTHR43477">
    <property type="entry name" value="DIHYDROANTICAPSIN 7-DEHYDROGENASE"/>
    <property type="match status" value="1"/>
</dbReference>
<dbReference type="NCBIfam" id="NF005754">
    <property type="entry name" value="PRK07578.1"/>
    <property type="match status" value="1"/>
</dbReference>
<dbReference type="Pfam" id="PF13561">
    <property type="entry name" value="adh_short_C2"/>
    <property type="match status" value="1"/>
</dbReference>
<sequence length="199" mass="20469">MKVLLIGASGTIGKGIAARLEGKHEVVSANHKGGDVSVDLANPESIQAMLAQVGKVDAIISAAGVAAFGPLAEQSDADYALALQNKLMGQVNLVRYGAEYLNDGGSITLTSGVLSRQPFPGTASISMVNGALESFVKAAAMELPKIRLNAVAPVFVKETMEAMGMDSSQGVSALDTAKAYVAALEGQMSGETLDIPDYL</sequence>
<dbReference type="Gene3D" id="3.40.50.720">
    <property type="entry name" value="NAD(P)-binding Rossmann-like Domain"/>
    <property type="match status" value="1"/>
</dbReference>
<dbReference type="PRINTS" id="PR00081">
    <property type="entry name" value="GDHRDH"/>
</dbReference>
<dbReference type="InterPro" id="IPR051122">
    <property type="entry name" value="SDR_DHRS6-like"/>
</dbReference>
<accession>A0A4U1BFP0</accession>
<dbReference type="CDD" id="cd11731">
    <property type="entry name" value="Lin1944_like_SDR_c"/>
    <property type="match status" value="1"/>
</dbReference>
<dbReference type="InterPro" id="IPR036291">
    <property type="entry name" value="NAD(P)-bd_dom_sf"/>
</dbReference>
<dbReference type="RefSeq" id="WP_136852489.1">
    <property type="nucleotide sequence ID" value="NZ_SWCI01000003.1"/>
</dbReference>
<dbReference type="SUPFAM" id="SSF51735">
    <property type="entry name" value="NAD(P)-binding Rossmann-fold domains"/>
    <property type="match status" value="1"/>
</dbReference>
<dbReference type="AlphaFoldDB" id="A0A4U1BFP0"/>
<proteinExistence type="inferred from homology"/>
<keyword evidence="4" id="KW-1185">Reference proteome</keyword>
<dbReference type="InterPro" id="IPR002347">
    <property type="entry name" value="SDR_fam"/>
</dbReference>
<dbReference type="GO" id="GO:0016491">
    <property type="term" value="F:oxidoreductase activity"/>
    <property type="evidence" value="ECO:0007669"/>
    <property type="project" value="UniProtKB-KW"/>
</dbReference>
<gene>
    <name evidence="3" type="ORF">FCL40_07260</name>
</gene>
<dbReference type="PANTHER" id="PTHR43477:SF1">
    <property type="entry name" value="DIHYDROANTICAPSIN 7-DEHYDROGENASE"/>
    <property type="match status" value="1"/>
</dbReference>
<evidence type="ECO:0000256" key="2">
    <source>
        <dbReference type="ARBA" id="ARBA00023002"/>
    </source>
</evidence>
<dbReference type="EMBL" id="SWCI01000003">
    <property type="protein sequence ID" value="TKB49941.1"/>
    <property type="molecule type" value="Genomic_DNA"/>
</dbReference>
<evidence type="ECO:0000313" key="4">
    <source>
        <dbReference type="Proteomes" id="UP000305674"/>
    </source>
</evidence>
<name>A0A4U1BFP0_9GAMM</name>
<reference evidence="3 4" key="1">
    <citation type="submission" date="2019-04" db="EMBL/GenBank/DDBJ databases">
        <authorList>
            <person name="Hwang J.C."/>
        </authorList>
    </citation>
    <scope>NUCLEOTIDE SEQUENCE [LARGE SCALE GENOMIC DNA]</scope>
    <source>
        <strain evidence="3 4">IMCC35001</strain>
    </source>
</reference>
<keyword evidence="2" id="KW-0560">Oxidoreductase</keyword>
<comment type="caution">
    <text evidence="3">The sequence shown here is derived from an EMBL/GenBank/DDBJ whole genome shotgun (WGS) entry which is preliminary data.</text>
</comment>
<comment type="similarity">
    <text evidence="1">Belongs to the short-chain dehydrogenases/reductases (SDR) family.</text>
</comment>
<evidence type="ECO:0000256" key="1">
    <source>
        <dbReference type="ARBA" id="ARBA00006484"/>
    </source>
</evidence>
<protein>
    <submittedName>
        <fullName evidence="3">Short chain dehydrogenase</fullName>
    </submittedName>
</protein>
<evidence type="ECO:0000313" key="3">
    <source>
        <dbReference type="EMBL" id="TKB49941.1"/>
    </source>
</evidence>
<dbReference type="Proteomes" id="UP000305674">
    <property type="component" value="Unassembled WGS sequence"/>
</dbReference>